<evidence type="ECO:0000256" key="4">
    <source>
        <dbReference type="ARBA" id="ARBA00023180"/>
    </source>
</evidence>
<keyword evidence="2" id="KW-0964">Secreted</keyword>
<evidence type="ECO:0000256" key="2">
    <source>
        <dbReference type="ARBA" id="ARBA00022525"/>
    </source>
</evidence>
<evidence type="ECO:0000256" key="1">
    <source>
        <dbReference type="ARBA" id="ARBA00004613"/>
    </source>
</evidence>
<evidence type="ECO:0000313" key="7">
    <source>
        <dbReference type="EMBL" id="JAA67816.1"/>
    </source>
</evidence>
<comment type="similarity">
    <text evidence="5">Belongs to the salp15 family.</text>
</comment>
<dbReference type="InterPro" id="IPR021971">
    <property type="entry name" value="Salp15"/>
</dbReference>
<sequence length="157" mass="18146">MFNAVKIFTCKVAVIQMSVFMIIMGLALLVHEQRVQDCRKHTQDQLRNTANNCCHHVESTCGNWYLDKNLSHMREECKTKLRSQFDTECKRIGGEFKDFNVCHIQCQVTTERFVKLQNVYLKNGLPCGPYGEKCLQGSCYGPCEVQFFNPPKPRSDE</sequence>
<dbReference type="AlphaFoldDB" id="A0A0K8R9Q7"/>
<organism evidence="7">
    <name type="scientific">Ixodes ricinus</name>
    <name type="common">Common tick</name>
    <name type="synonym">Acarus ricinus</name>
    <dbReference type="NCBI Taxonomy" id="34613"/>
    <lineage>
        <taxon>Eukaryota</taxon>
        <taxon>Metazoa</taxon>
        <taxon>Ecdysozoa</taxon>
        <taxon>Arthropoda</taxon>
        <taxon>Chelicerata</taxon>
        <taxon>Arachnida</taxon>
        <taxon>Acari</taxon>
        <taxon>Parasitiformes</taxon>
        <taxon>Ixodida</taxon>
        <taxon>Ixodoidea</taxon>
        <taxon>Ixodidae</taxon>
        <taxon>Ixodinae</taxon>
        <taxon>Ixodes</taxon>
    </lineage>
</organism>
<comment type="subcellular location">
    <subcellularLocation>
        <location evidence="1">Secreted</location>
    </subcellularLocation>
</comment>
<keyword evidence="3" id="KW-0732">Signal</keyword>
<dbReference type="GO" id="GO:0005576">
    <property type="term" value="C:extracellular region"/>
    <property type="evidence" value="ECO:0007669"/>
    <property type="project" value="UniProtKB-SubCell"/>
</dbReference>
<keyword evidence="4" id="KW-0325">Glycoprotein</keyword>
<keyword evidence="6" id="KW-0472">Membrane</keyword>
<accession>A0A0K8R9Q7</accession>
<evidence type="ECO:0000256" key="3">
    <source>
        <dbReference type="ARBA" id="ARBA00022729"/>
    </source>
</evidence>
<dbReference type="Pfam" id="PF12115">
    <property type="entry name" value="Salp15"/>
    <property type="match status" value="1"/>
</dbReference>
<dbReference type="EMBL" id="GADI01005992">
    <property type="protein sequence ID" value="JAA67816.1"/>
    <property type="molecule type" value="mRNA"/>
</dbReference>
<evidence type="ECO:0000256" key="5">
    <source>
        <dbReference type="ARBA" id="ARBA00034321"/>
    </source>
</evidence>
<evidence type="ECO:0000256" key="6">
    <source>
        <dbReference type="SAM" id="Phobius"/>
    </source>
</evidence>
<name>A0A0K8R9Q7_IXORI</name>
<reference evidence="7" key="1">
    <citation type="submission" date="2012-12" db="EMBL/GenBank/DDBJ databases">
        <title>Identification and characterization of a phenylalanine ammonia-lyase gene family in Isatis indigotica Fort.</title>
        <authorList>
            <person name="Liu Q."/>
            <person name="Chen J."/>
            <person name="Zhou X."/>
            <person name="Di P."/>
            <person name="Xiao Y."/>
            <person name="Xuan H."/>
            <person name="Zhang L."/>
            <person name="Chen W."/>
        </authorList>
    </citation>
    <scope>NUCLEOTIDE SEQUENCE</scope>
    <source>
        <tissue evidence="7">Salivary gland</tissue>
    </source>
</reference>
<proteinExistence type="evidence at transcript level"/>
<keyword evidence="6" id="KW-1133">Transmembrane helix</keyword>
<feature type="transmembrane region" description="Helical" evidence="6">
    <location>
        <begin position="12"/>
        <end position="30"/>
    </location>
</feature>
<protein>
    <submittedName>
        <fullName evidence="7">Putative ixostatin</fullName>
    </submittedName>
</protein>
<keyword evidence="6" id="KW-0812">Transmembrane</keyword>